<keyword evidence="1" id="KW-1133">Transmembrane helix</keyword>
<proteinExistence type="predicted"/>
<sequence length="337" mass="36686">MLALRCFTTWTLMMVGGLQVLPAAAARDPLSNLRPTNITGLEYYLYRWTGSYYNGTTKVRIEPRDIEDVNGRSCATAGRPVEFTLEKALLAVVKSNRYIEQQNDFTFSLAFWDESLGESPPAEAGYLPLEQIQYIDSVSWLNTVDVPVLDNDRSPPSWKLTTSHIGNASYSFTGARNASQPQLIGFNYTTCSSSVATAYVGSLLDPLSRDLVKAKTYPAVTGRFDGSSASMEIKAVALLKSMSEEGKNSSYIGGPITISFEGKLDGNRSDVLLPSHNDTPLWNETLGFTRGLFETQTWDSSGALHVAFVAVVAVVAVAAVAALAPMGSTTSKSWLYR</sequence>
<keyword evidence="2" id="KW-0732">Signal</keyword>
<dbReference type="AlphaFoldDB" id="A0A2U3DY34"/>
<gene>
    <name evidence="3" type="ORF">PCL_04333</name>
</gene>
<comment type="caution">
    <text evidence="3">The sequence shown here is derived from an EMBL/GenBank/DDBJ whole genome shotgun (WGS) entry which is preliminary data.</text>
</comment>
<evidence type="ECO:0000256" key="2">
    <source>
        <dbReference type="SAM" id="SignalP"/>
    </source>
</evidence>
<accession>A0A2U3DY34</accession>
<evidence type="ECO:0000313" key="3">
    <source>
        <dbReference type="EMBL" id="PWI67171.1"/>
    </source>
</evidence>
<name>A0A2U3DY34_PURLI</name>
<keyword evidence="1" id="KW-0472">Membrane</keyword>
<organism evidence="3 4">
    <name type="scientific">Purpureocillium lilacinum</name>
    <name type="common">Paecilomyces lilacinus</name>
    <dbReference type="NCBI Taxonomy" id="33203"/>
    <lineage>
        <taxon>Eukaryota</taxon>
        <taxon>Fungi</taxon>
        <taxon>Dikarya</taxon>
        <taxon>Ascomycota</taxon>
        <taxon>Pezizomycotina</taxon>
        <taxon>Sordariomycetes</taxon>
        <taxon>Hypocreomycetidae</taxon>
        <taxon>Hypocreales</taxon>
        <taxon>Ophiocordycipitaceae</taxon>
        <taxon>Purpureocillium</taxon>
    </lineage>
</organism>
<feature type="transmembrane region" description="Helical" evidence="1">
    <location>
        <begin position="302"/>
        <end position="324"/>
    </location>
</feature>
<reference evidence="3 4" key="1">
    <citation type="journal article" date="2016" name="Front. Microbiol.">
        <title>Genome and transcriptome sequences reveal the specific parasitism of the nematophagous Purpureocillium lilacinum 36-1.</title>
        <authorList>
            <person name="Xie J."/>
            <person name="Li S."/>
            <person name="Mo C."/>
            <person name="Xiao X."/>
            <person name="Peng D."/>
            <person name="Wang G."/>
            <person name="Xiao Y."/>
        </authorList>
    </citation>
    <scope>NUCLEOTIDE SEQUENCE [LARGE SCALE GENOMIC DNA]</scope>
    <source>
        <strain evidence="3 4">36-1</strain>
    </source>
</reference>
<dbReference type="Proteomes" id="UP000245956">
    <property type="component" value="Unassembled WGS sequence"/>
</dbReference>
<keyword evidence="1" id="KW-0812">Transmembrane</keyword>
<evidence type="ECO:0000313" key="4">
    <source>
        <dbReference type="Proteomes" id="UP000245956"/>
    </source>
</evidence>
<feature type="chain" id="PRO_5015409099" evidence="2">
    <location>
        <begin position="27"/>
        <end position="337"/>
    </location>
</feature>
<dbReference type="EMBL" id="LCWV01000020">
    <property type="protein sequence ID" value="PWI67171.1"/>
    <property type="molecule type" value="Genomic_DNA"/>
</dbReference>
<feature type="signal peptide" evidence="2">
    <location>
        <begin position="1"/>
        <end position="26"/>
    </location>
</feature>
<protein>
    <submittedName>
        <fullName evidence="3">Uncharacterized protein</fullName>
    </submittedName>
</protein>
<evidence type="ECO:0000256" key="1">
    <source>
        <dbReference type="SAM" id="Phobius"/>
    </source>
</evidence>